<dbReference type="RefSeq" id="XP_007673199.1">
    <property type="nucleotide sequence ID" value="XM_007675009.1"/>
</dbReference>
<feature type="compositionally biased region" description="Basic and acidic residues" evidence="1">
    <location>
        <begin position="220"/>
        <end position="232"/>
    </location>
</feature>
<dbReference type="EMBL" id="KB445551">
    <property type="protein sequence ID" value="EMC99517.1"/>
    <property type="molecule type" value="Genomic_DNA"/>
</dbReference>
<reference evidence="2 3" key="1">
    <citation type="journal article" date="2012" name="PLoS Pathog.">
        <title>Diverse lifestyles and strategies of plant pathogenesis encoded in the genomes of eighteen Dothideomycetes fungi.</title>
        <authorList>
            <person name="Ohm R.A."/>
            <person name="Feau N."/>
            <person name="Henrissat B."/>
            <person name="Schoch C.L."/>
            <person name="Horwitz B.A."/>
            <person name="Barry K.W."/>
            <person name="Condon B.J."/>
            <person name="Copeland A.C."/>
            <person name="Dhillon B."/>
            <person name="Glaser F."/>
            <person name="Hesse C.N."/>
            <person name="Kosti I."/>
            <person name="LaButti K."/>
            <person name="Lindquist E.A."/>
            <person name="Lucas S."/>
            <person name="Salamov A.A."/>
            <person name="Bradshaw R.E."/>
            <person name="Ciuffetti L."/>
            <person name="Hamelin R.C."/>
            <person name="Kema G.H.J."/>
            <person name="Lawrence C."/>
            <person name="Scott J.A."/>
            <person name="Spatafora J.W."/>
            <person name="Turgeon B.G."/>
            <person name="de Wit P.J.G.M."/>
            <person name="Zhong S."/>
            <person name="Goodwin S.B."/>
            <person name="Grigoriev I.V."/>
        </authorList>
    </citation>
    <scope>NUCLEOTIDE SEQUENCE [LARGE SCALE GENOMIC DNA]</scope>
    <source>
        <strain evidence="2 3">UAMH 10762</strain>
    </source>
</reference>
<dbReference type="GeneID" id="19112281"/>
<dbReference type="OrthoDB" id="2155935at2759"/>
<feature type="region of interest" description="Disordered" evidence="1">
    <location>
        <begin position="543"/>
        <end position="589"/>
    </location>
</feature>
<dbReference type="OMA" id="TEHTWHA"/>
<feature type="region of interest" description="Disordered" evidence="1">
    <location>
        <begin position="190"/>
        <end position="292"/>
    </location>
</feature>
<dbReference type="AlphaFoldDB" id="M2LXW2"/>
<protein>
    <submittedName>
        <fullName evidence="2">Uncharacterized protein</fullName>
    </submittedName>
</protein>
<proteinExistence type="predicted"/>
<dbReference type="Proteomes" id="UP000011761">
    <property type="component" value="Unassembled WGS sequence"/>
</dbReference>
<feature type="compositionally biased region" description="Polar residues" evidence="1">
    <location>
        <begin position="572"/>
        <end position="589"/>
    </location>
</feature>
<evidence type="ECO:0000313" key="3">
    <source>
        <dbReference type="Proteomes" id="UP000011761"/>
    </source>
</evidence>
<accession>M2LXW2</accession>
<dbReference type="STRING" id="717646.M2LXW2"/>
<gene>
    <name evidence="2" type="ORF">BAUCODRAFT_339517</name>
</gene>
<sequence length="902" mass="96786">MAAMKPFDTLRNWMTGRPQEPTGDDQLPNIGIASPVGHPRRRRITGIREHTDDSSDLPSSREVLQHLAFSKDNGGVQHLGEDARRYTSYATTLGSDDHPPGHRDTYESIEAELDALKLEVLQLKTERDHSGHSTAGQQVDSENMLPAVLLDTAVTVNAVHSATGKASLASAADREGSVIVSSLEESVPQRAVIGPGSSSSSPTAKSLKSPPRFAQPTESYSRRTGETRRKDSVVGYSSPEALSSPMKALISGKPDIASSKRAAQREVTKRTRLPIDWQGEQPIKSGKASAGDAAEFKYKEELKGDQALRKKKSSYTSPTEAATQRIFATLNDGGTRRSTGFQSGKTKANIPVTSSAVLQLSKTSTTTPTDRIANRAVNREGPAIPRLTKKSAYGHREGPASRVMSPGLAVGATNVAFGEPSPHGSSSRLPRARVDTTRTTLMRHGAADAASMTIPPIGQLRRTSRADIMQPIYEKLERLGLARNCPDASNLSESAVQAREASAQEEEARKLSAALENVTRLARQGIAGKQVIVPSRMQVPEREFSATSSKLELDPGPTKSGAAPGPLGVEQAASSDPFQRSTSLTLQPQSVSKIQMAAITETARETSSAASSLRATAKPFTPIWTPETPAQEFGLLSWQGSLGEYTPEEWSALPKDVRNHIEGLRKFKAQNTVSPSCNLSPSKRAEQRFWGRVMGTAGLKGYTTASTIGLQQHGLATPLMSANGVQPGQKLVPQLSSGQGNAQRVLEDLDGQKKPVNFGERAPLSPALTNLFTEPSPIISPASNDTSPPVTPQDHLAWTIGPGYAGHRRAYGWQGGDGKEISFSGYGPQAEANPYSPVNMLYYPCGAVHRSTQQGRYKADASLPAKVWPRSMKQWAEYAQLTKVPCSQVNVLAGLDNDPLAT</sequence>
<name>M2LXW2_BAUPA</name>
<organism evidence="2 3">
    <name type="scientific">Baudoinia panamericana (strain UAMH 10762)</name>
    <name type="common">Angels' share fungus</name>
    <name type="synonym">Baudoinia compniacensis (strain UAMH 10762)</name>
    <dbReference type="NCBI Taxonomy" id="717646"/>
    <lineage>
        <taxon>Eukaryota</taxon>
        <taxon>Fungi</taxon>
        <taxon>Dikarya</taxon>
        <taxon>Ascomycota</taxon>
        <taxon>Pezizomycotina</taxon>
        <taxon>Dothideomycetes</taxon>
        <taxon>Dothideomycetidae</taxon>
        <taxon>Mycosphaerellales</taxon>
        <taxon>Teratosphaeriaceae</taxon>
        <taxon>Baudoinia</taxon>
    </lineage>
</organism>
<dbReference type="KEGG" id="bcom:BAUCODRAFT_339517"/>
<dbReference type="HOGENOM" id="CLU_321304_0_0_1"/>
<feature type="region of interest" description="Disordered" evidence="1">
    <location>
        <begin position="1"/>
        <end position="59"/>
    </location>
</feature>
<evidence type="ECO:0000313" key="2">
    <source>
        <dbReference type="EMBL" id="EMC99517.1"/>
    </source>
</evidence>
<feature type="compositionally biased region" description="Low complexity" evidence="1">
    <location>
        <begin position="194"/>
        <end position="211"/>
    </location>
</feature>
<dbReference type="eggNOG" id="ENOG502T9B5">
    <property type="taxonomic scope" value="Eukaryota"/>
</dbReference>
<evidence type="ECO:0000256" key="1">
    <source>
        <dbReference type="SAM" id="MobiDB-lite"/>
    </source>
</evidence>
<keyword evidence="3" id="KW-1185">Reference proteome</keyword>